<keyword evidence="4" id="KW-1185">Reference proteome</keyword>
<dbReference type="InterPro" id="IPR012338">
    <property type="entry name" value="Beta-lactam/transpept-like"/>
</dbReference>
<dbReference type="PANTHER" id="PTHR43283:SF11">
    <property type="entry name" value="BETA-LACTAMASE-RELATED DOMAIN-CONTAINING PROTEIN"/>
    <property type="match status" value="1"/>
</dbReference>
<proteinExistence type="predicted"/>
<dbReference type="PANTHER" id="PTHR43283">
    <property type="entry name" value="BETA-LACTAMASE-RELATED"/>
    <property type="match status" value="1"/>
</dbReference>
<protein>
    <recommendedName>
        <fullName evidence="2">Beta-lactamase-related domain-containing protein</fullName>
    </recommendedName>
</protein>
<dbReference type="SUPFAM" id="SSF56601">
    <property type="entry name" value="beta-lactamase/transpeptidase-like"/>
    <property type="match status" value="1"/>
</dbReference>
<gene>
    <name evidence="3" type="ordered locus">BATR1942_19480</name>
</gene>
<dbReference type="InterPro" id="IPR050789">
    <property type="entry name" value="Diverse_Enzym_Activities"/>
</dbReference>
<organism evidence="3 4">
    <name type="scientific">Bacillus atrophaeus (strain 1942)</name>
    <dbReference type="NCBI Taxonomy" id="720555"/>
    <lineage>
        <taxon>Bacteria</taxon>
        <taxon>Bacillati</taxon>
        <taxon>Bacillota</taxon>
        <taxon>Bacilli</taxon>
        <taxon>Bacillales</taxon>
        <taxon>Bacillaceae</taxon>
        <taxon>Bacillus</taxon>
    </lineage>
</organism>
<dbReference type="Gene3D" id="3.40.710.10">
    <property type="entry name" value="DD-peptidase/beta-lactamase superfamily"/>
    <property type="match status" value="1"/>
</dbReference>
<sequence length="387" mass="43488">MIEHDIAAGFPGAVLIVVKDGRIIKKKAYGYSKKYDGDTLLRHPMKMKTDTMFDLASNTKMYAANFALQRLVSQGKLDIYQKVTAYLPEFKDHQEDKIKGKSLVRVIDVLQHRSGLPSSFYFYRPDSAGDYYSQDRKKTIQYLTQIPLEYETGTKHVYSDIGYMLLGCIIENITGKPIDVYTEQELYKPLGLTHTVYNPLQKGFKPKNFAATERLGNTRDGAIHFPNIRSETLQGEVHDEKAFYSMGGVSGHAGLFSRVDDMAVLLQVMLNGGSYKKVSLFNRQTADLFTSPSETDPTFGLGWRRNGSKDMEWMFGPYASEKAYGHTGWTGTVTIIDPEYNLGIALLTNKKHSPVVNPDINPNVFEGDRFPTGSYGSVITAIYEAIE</sequence>
<evidence type="ECO:0000313" key="4">
    <source>
        <dbReference type="Proteomes" id="UP000006867"/>
    </source>
</evidence>
<dbReference type="Pfam" id="PF00144">
    <property type="entry name" value="Beta-lactamase"/>
    <property type="match status" value="1"/>
</dbReference>
<feature type="domain" description="Beta-lactamase-related" evidence="2">
    <location>
        <begin position="7"/>
        <end position="366"/>
    </location>
</feature>
<dbReference type="Proteomes" id="UP000006867">
    <property type="component" value="Chromosome"/>
</dbReference>
<evidence type="ECO:0000259" key="2">
    <source>
        <dbReference type="Pfam" id="PF00144"/>
    </source>
</evidence>
<dbReference type="NCBIfam" id="NF002968">
    <property type="entry name" value="PRK03642.1"/>
    <property type="match status" value="1"/>
</dbReference>
<keyword evidence="1" id="KW-0378">Hydrolase</keyword>
<name>A0ABN3ZLN7_BACA1</name>
<evidence type="ECO:0000256" key="1">
    <source>
        <dbReference type="ARBA" id="ARBA00022801"/>
    </source>
</evidence>
<dbReference type="InterPro" id="IPR001466">
    <property type="entry name" value="Beta-lactam-related"/>
</dbReference>
<dbReference type="EMBL" id="CP002207">
    <property type="protein sequence ID" value="ADP34812.1"/>
    <property type="molecule type" value="Genomic_DNA"/>
</dbReference>
<evidence type="ECO:0000313" key="3">
    <source>
        <dbReference type="EMBL" id="ADP34812.1"/>
    </source>
</evidence>
<reference evidence="3 4" key="1">
    <citation type="journal article" date="2011" name="Front. Microbiol.">
        <title>Genomic signatures of strain selection and enhancement in Bacillus atrophaeus var. globigii, a historical biowarfare simulant.</title>
        <authorList>
            <person name="Gibbons H.S."/>
            <person name="Broomall S.M."/>
            <person name="McNew L.A."/>
            <person name="Daligault H."/>
            <person name="Chapman C."/>
            <person name="Bruce D."/>
            <person name="Karavis M."/>
            <person name="Krepps M."/>
            <person name="McGregor P.A."/>
            <person name="Hong C."/>
            <person name="Park K.H."/>
            <person name="Akmal A."/>
            <person name="Feldman A."/>
            <person name="Lin J.S."/>
            <person name="Chang W.E."/>
            <person name="Higgs B.W."/>
            <person name="Demirev P."/>
            <person name="Lindquist J."/>
            <person name="Liem A."/>
            <person name="Fochler E."/>
            <person name="Read T.D."/>
            <person name="Tapia R."/>
            <person name="Johnson S."/>
            <person name="Bishop-Lilly K.A."/>
            <person name="Detter C."/>
            <person name="Han C."/>
            <person name="Sozhamannan S."/>
            <person name="Rosenzweig C.N."/>
            <person name="Skowronski E.W."/>
        </authorList>
    </citation>
    <scope>NUCLEOTIDE SEQUENCE [LARGE SCALE GENOMIC DNA]</scope>
    <source>
        <strain evidence="3 4">1942</strain>
    </source>
</reference>
<accession>A0ABN3ZLN7</accession>